<evidence type="ECO:0000313" key="2">
    <source>
        <dbReference type="EMBL" id="KAL3649517.1"/>
    </source>
</evidence>
<comment type="caution">
    <text evidence="2">The sequence shown here is derived from an EMBL/GenBank/DDBJ whole genome shotgun (WGS) entry which is preliminary data.</text>
</comment>
<dbReference type="EMBL" id="JAVIJP010000007">
    <property type="protein sequence ID" value="KAL3649517.1"/>
    <property type="molecule type" value="Genomic_DNA"/>
</dbReference>
<organism evidence="2 3">
    <name type="scientific">Castilleja foliolosa</name>
    <dbReference type="NCBI Taxonomy" id="1961234"/>
    <lineage>
        <taxon>Eukaryota</taxon>
        <taxon>Viridiplantae</taxon>
        <taxon>Streptophyta</taxon>
        <taxon>Embryophyta</taxon>
        <taxon>Tracheophyta</taxon>
        <taxon>Spermatophyta</taxon>
        <taxon>Magnoliopsida</taxon>
        <taxon>eudicotyledons</taxon>
        <taxon>Gunneridae</taxon>
        <taxon>Pentapetalae</taxon>
        <taxon>asterids</taxon>
        <taxon>lamiids</taxon>
        <taxon>Lamiales</taxon>
        <taxon>Orobanchaceae</taxon>
        <taxon>Pedicularideae</taxon>
        <taxon>Castillejinae</taxon>
        <taxon>Castilleja</taxon>
    </lineage>
</organism>
<proteinExistence type="predicted"/>
<dbReference type="AlphaFoldDB" id="A0ABD3E5V3"/>
<dbReference type="PANTHER" id="PTHR37697">
    <property type="entry name" value="AP2-LIKE ETHYLENE-RESPONSIVE TRANSCRIPTION FACTOR SNZ"/>
    <property type="match status" value="1"/>
</dbReference>
<dbReference type="Proteomes" id="UP001632038">
    <property type="component" value="Unassembled WGS sequence"/>
</dbReference>
<dbReference type="PANTHER" id="PTHR37697:SF2">
    <property type="entry name" value="AP2-LIKE ETHYLENE-RESPONSIVE TRANSCRIPTION FACTOR SNZ"/>
    <property type="match status" value="1"/>
</dbReference>
<accession>A0ABD3E5V3</accession>
<gene>
    <name evidence="2" type="ORF">CASFOL_005920</name>
</gene>
<name>A0ABD3E5V3_9LAMI</name>
<reference evidence="3" key="1">
    <citation type="journal article" date="2024" name="IScience">
        <title>Strigolactones Initiate the Formation of Haustorium-like Structures in Castilleja.</title>
        <authorList>
            <person name="Buerger M."/>
            <person name="Peterson D."/>
            <person name="Chory J."/>
        </authorList>
    </citation>
    <scope>NUCLEOTIDE SEQUENCE [LARGE SCALE GENOMIC DNA]</scope>
</reference>
<evidence type="ECO:0000313" key="3">
    <source>
        <dbReference type="Proteomes" id="UP001632038"/>
    </source>
</evidence>
<evidence type="ECO:0000256" key="1">
    <source>
        <dbReference type="SAM" id="MobiDB-lite"/>
    </source>
</evidence>
<keyword evidence="3" id="KW-1185">Reference proteome</keyword>
<sequence length="171" mass="18613">MEVETQTETTSSSLPPGDLITALEQATLMAKQLPITTNPSHLLQINAALHSAHRHLSHFLHLPPPPPQPAVLPIPQPENSVSSAVGGGQEPMDMGDDENEQNSRAVEKVEGRLRECSIQNKRLKRQLSPTAAALAERRQSYENLAMLGGGGEFDPVGTKLRSLDLIYQFHA</sequence>
<feature type="region of interest" description="Disordered" evidence="1">
    <location>
        <begin position="73"/>
        <end position="100"/>
    </location>
</feature>
<protein>
    <submittedName>
        <fullName evidence="2">Uncharacterized protein</fullName>
    </submittedName>
</protein>